<keyword evidence="5" id="KW-1185">Reference proteome</keyword>
<feature type="region of interest" description="Disordered" evidence="1">
    <location>
        <begin position="119"/>
        <end position="143"/>
    </location>
</feature>
<dbReference type="Pfam" id="PF05569">
    <property type="entry name" value="Peptidase_M56"/>
    <property type="match status" value="1"/>
</dbReference>
<dbReference type="CDD" id="cd07341">
    <property type="entry name" value="M56_BlaR1_MecR1_like"/>
    <property type="match status" value="1"/>
</dbReference>
<accession>A0A517RIH6</accession>
<dbReference type="KEGG" id="gaz:Pan241w_37530"/>
<dbReference type="PANTHER" id="PTHR34978:SF3">
    <property type="entry name" value="SLR0241 PROTEIN"/>
    <property type="match status" value="1"/>
</dbReference>
<feature type="transmembrane region" description="Helical" evidence="2">
    <location>
        <begin position="163"/>
        <end position="185"/>
    </location>
</feature>
<dbReference type="Proteomes" id="UP000317171">
    <property type="component" value="Chromosome"/>
</dbReference>
<protein>
    <submittedName>
        <fullName evidence="4">BlaR1 peptidase M56</fullName>
    </submittedName>
</protein>
<evidence type="ECO:0000256" key="1">
    <source>
        <dbReference type="SAM" id="MobiDB-lite"/>
    </source>
</evidence>
<dbReference type="Gene3D" id="3.30.2010.10">
    <property type="entry name" value="Metalloproteases ('zincins'), catalytic domain"/>
    <property type="match status" value="1"/>
</dbReference>
<dbReference type="OrthoDB" id="247099at2"/>
<keyword evidence="2" id="KW-0812">Transmembrane</keyword>
<evidence type="ECO:0000313" key="4">
    <source>
        <dbReference type="EMBL" id="QDT43651.1"/>
    </source>
</evidence>
<reference evidence="4 5" key="1">
    <citation type="submission" date="2019-02" db="EMBL/GenBank/DDBJ databases">
        <title>Deep-cultivation of Planctomycetes and their phenomic and genomic characterization uncovers novel biology.</title>
        <authorList>
            <person name="Wiegand S."/>
            <person name="Jogler M."/>
            <person name="Boedeker C."/>
            <person name="Pinto D."/>
            <person name="Vollmers J."/>
            <person name="Rivas-Marin E."/>
            <person name="Kohn T."/>
            <person name="Peeters S.H."/>
            <person name="Heuer A."/>
            <person name="Rast P."/>
            <person name="Oberbeckmann S."/>
            <person name="Bunk B."/>
            <person name="Jeske O."/>
            <person name="Meyerdierks A."/>
            <person name="Storesund J.E."/>
            <person name="Kallscheuer N."/>
            <person name="Luecker S."/>
            <person name="Lage O.M."/>
            <person name="Pohl T."/>
            <person name="Merkel B.J."/>
            <person name="Hornburger P."/>
            <person name="Mueller R.-W."/>
            <person name="Bruemmer F."/>
            <person name="Labrenz M."/>
            <person name="Spormann A.M."/>
            <person name="Op den Camp H."/>
            <person name="Overmann J."/>
            <person name="Amann R."/>
            <person name="Jetten M.S.M."/>
            <person name="Mascher T."/>
            <person name="Medema M.H."/>
            <person name="Devos D.P."/>
            <person name="Kaster A.-K."/>
            <person name="Ovreas L."/>
            <person name="Rohde M."/>
            <person name="Galperin M.Y."/>
            <person name="Jogler C."/>
        </authorList>
    </citation>
    <scope>NUCLEOTIDE SEQUENCE [LARGE SCALE GENOMIC DNA]</scope>
    <source>
        <strain evidence="4 5">Pan241w</strain>
    </source>
</reference>
<evidence type="ECO:0000259" key="3">
    <source>
        <dbReference type="Pfam" id="PF05569"/>
    </source>
</evidence>
<name>A0A517RIH6_9PLAN</name>
<evidence type="ECO:0000313" key="5">
    <source>
        <dbReference type="Proteomes" id="UP000317171"/>
    </source>
</evidence>
<dbReference type="InterPro" id="IPR052173">
    <property type="entry name" value="Beta-lactam_resp_regulator"/>
</dbReference>
<dbReference type="EMBL" id="CP036269">
    <property type="protein sequence ID" value="QDT43651.1"/>
    <property type="molecule type" value="Genomic_DNA"/>
</dbReference>
<keyword evidence="2" id="KW-0472">Membrane</keyword>
<organism evidence="4 5">
    <name type="scientific">Gimesia alba</name>
    <dbReference type="NCBI Taxonomy" id="2527973"/>
    <lineage>
        <taxon>Bacteria</taxon>
        <taxon>Pseudomonadati</taxon>
        <taxon>Planctomycetota</taxon>
        <taxon>Planctomycetia</taxon>
        <taxon>Planctomycetales</taxon>
        <taxon>Planctomycetaceae</taxon>
        <taxon>Gimesia</taxon>
    </lineage>
</organism>
<dbReference type="AlphaFoldDB" id="A0A517RIH6"/>
<feature type="transmembrane region" description="Helical" evidence="2">
    <location>
        <begin position="30"/>
        <end position="48"/>
    </location>
</feature>
<proteinExistence type="predicted"/>
<gene>
    <name evidence="4" type="ORF">Pan241w_37530</name>
</gene>
<feature type="transmembrane region" description="Helical" evidence="2">
    <location>
        <begin position="351"/>
        <end position="374"/>
    </location>
</feature>
<sequence length="1095" mass="120080">MVVLIGATFISTAGWIISLACPCSAARRHLILTTALVACLLLPVAMKIRSGTSWTILEISSSSDTSTINSSKTVPLLRQQSAEASVLQRDQTEEGNAHLSDTVVAQENVRGIINQEALRHSSHRQTTAESEATSSSEPHADRQLALEESTAAGVWKWAMSWAAVVYAFIACLMLFRIIASLIGILRVRRQGIEIGVAHNGIRILEAEVAVPLAIGFGRPAIVLPRGFREAVQPDELQDVLDHESEHILRGDHWILLLQSITAATYWPLITVHLLNRALCRAREELCDNAVLAKRDPAAYGLTLLTVAEQVRSQRANATQLAPSIIRCGELERRVAGVLDARRDRRTRMRQSVRWTVAMSLTAIVILAGTTRLVAVADQLIVDETKVAESKVAERPLPNENIHWTGRPKVDSEHATLHRGIVLGPDGKPLAGAAIYAASTIELLERADKNQVGVAELGPVRAVTDAQGRFEFHADDLTWVTSGGDRKRWETLLVATKAGVAPGWLKTWGEDRSLRSHWHPHPNREVVLQTRSPATLTGQFFLEGGTPLAGARVRLTGLMAPIKYDLDVHIPKEEETELGMFASIDYAETLYRPAVLPGLNTETTTDKEGRFALPGLPEGFIAQLEVMHPQAVTTSMRVAVRSIPPVYRKPFLGRGNPTLSLYGSGFTAELAKGVVLRGQVTSRKGYTGRPEAAAGVTVALANYHTKSGMTGQRFETDAEGRFVVTGLAHNPRGYNLAFSGSFAAPYTDSRRRVVPGEEARVELGSAVPYRLRLVDPKGNPVDREVYSIRVQSSPGESRRGIKSRFNDARRVAPGIYEGIVPWGPAAVLVKRGAKTDRPAAVDPKAFFAPGRTDWTREEERYAYGDAWRIAQPAIVETERFRVWKNRPVDQLNLAAVVFTNAKEFAGVQELTATVYSDPPVEVILVDTNNQPVEGARLKRQLKQYNDKDLPATFSVYGLHPDRAEFLVFTHPERGLIGTRSTKWTSDPVRVVMQPAATLIGRFKDKTGQPNYDFGIRMMGKGLPPDTFVAGRVFKTTEEPGKRKGEFSLVVSPGVEVRGEFVRKTDQHATRPTVGAAFAPLIPQPGETVDLGDLIVP</sequence>
<dbReference type="PANTHER" id="PTHR34978">
    <property type="entry name" value="POSSIBLE SENSOR-TRANSDUCER PROTEIN BLAR"/>
    <property type="match status" value="1"/>
</dbReference>
<feature type="compositionally biased region" description="Low complexity" evidence="1">
    <location>
        <begin position="127"/>
        <end position="137"/>
    </location>
</feature>
<dbReference type="InterPro" id="IPR008756">
    <property type="entry name" value="Peptidase_M56"/>
</dbReference>
<evidence type="ECO:0000256" key="2">
    <source>
        <dbReference type="SAM" id="Phobius"/>
    </source>
</evidence>
<keyword evidence="2" id="KW-1133">Transmembrane helix</keyword>
<feature type="domain" description="Peptidase M56" evidence="3">
    <location>
        <begin position="114"/>
        <end position="335"/>
    </location>
</feature>